<dbReference type="GO" id="GO:0016747">
    <property type="term" value="F:acyltransferase activity, transferring groups other than amino-acyl groups"/>
    <property type="evidence" value="ECO:0007669"/>
    <property type="project" value="InterPro"/>
</dbReference>
<keyword evidence="2" id="KW-0808">Transferase</keyword>
<dbReference type="PROSITE" id="PS51186">
    <property type="entry name" value="GNAT"/>
    <property type="match status" value="1"/>
</dbReference>
<dbReference type="InterPro" id="IPR000182">
    <property type="entry name" value="GNAT_dom"/>
</dbReference>
<organism evidence="2 3">
    <name type="scientific">candidate division TA06 bacterium</name>
    <dbReference type="NCBI Taxonomy" id="2250710"/>
    <lineage>
        <taxon>Bacteria</taxon>
        <taxon>Bacteria division TA06</taxon>
    </lineage>
</organism>
<accession>A0A523UT34</accession>
<dbReference type="InterPro" id="IPR016181">
    <property type="entry name" value="Acyl_CoA_acyltransferase"/>
</dbReference>
<dbReference type="EMBL" id="SOJN01000077">
    <property type="protein sequence ID" value="TET45698.1"/>
    <property type="molecule type" value="Genomic_DNA"/>
</dbReference>
<protein>
    <submittedName>
        <fullName evidence="2">GNAT family N-acetyltransferase</fullName>
    </submittedName>
</protein>
<reference evidence="2 3" key="1">
    <citation type="submission" date="2019-03" db="EMBL/GenBank/DDBJ databases">
        <title>Metabolic potential of uncultured bacteria and archaea associated with petroleum seepage in deep-sea sediments.</title>
        <authorList>
            <person name="Dong X."/>
            <person name="Hubert C."/>
        </authorList>
    </citation>
    <scope>NUCLEOTIDE SEQUENCE [LARGE SCALE GENOMIC DNA]</scope>
    <source>
        <strain evidence="2">E44_bin18</strain>
    </source>
</reference>
<dbReference type="Gene3D" id="3.40.630.30">
    <property type="match status" value="1"/>
</dbReference>
<comment type="caution">
    <text evidence="2">The sequence shown here is derived from an EMBL/GenBank/DDBJ whole genome shotgun (WGS) entry which is preliminary data.</text>
</comment>
<proteinExistence type="predicted"/>
<sequence length="174" mass="19682">MADENAKNEIVAVSLQEITSKNIKAILRLRVTEEQKKVYPRSNGYSIAEGHYPADDDPVWMRAIYANEIPVGFLMTSEAPAQGEYFLWRLMIDAKHQGKGYGFRAVELLVERIKASGNAKELVTSHLKNDGDAGSFYQKLGFVYTGEILEGCDHLMRMDFLRDKNPAQPQERKA</sequence>
<dbReference type="Pfam" id="PF00583">
    <property type="entry name" value="Acetyltransf_1"/>
    <property type="match status" value="1"/>
</dbReference>
<evidence type="ECO:0000259" key="1">
    <source>
        <dbReference type="PROSITE" id="PS51186"/>
    </source>
</evidence>
<dbReference type="SUPFAM" id="SSF55729">
    <property type="entry name" value="Acyl-CoA N-acyltransferases (Nat)"/>
    <property type="match status" value="1"/>
</dbReference>
<dbReference type="AlphaFoldDB" id="A0A523UT34"/>
<feature type="domain" description="N-acetyltransferase" evidence="1">
    <location>
        <begin position="13"/>
        <end position="161"/>
    </location>
</feature>
<gene>
    <name evidence="2" type="ORF">E3J62_06690</name>
</gene>
<evidence type="ECO:0000313" key="3">
    <source>
        <dbReference type="Proteomes" id="UP000315525"/>
    </source>
</evidence>
<name>A0A523UT34_UNCT6</name>
<dbReference type="Proteomes" id="UP000315525">
    <property type="component" value="Unassembled WGS sequence"/>
</dbReference>
<dbReference type="CDD" id="cd04301">
    <property type="entry name" value="NAT_SF"/>
    <property type="match status" value="1"/>
</dbReference>
<evidence type="ECO:0000313" key="2">
    <source>
        <dbReference type="EMBL" id="TET45698.1"/>
    </source>
</evidence>